<dbReference type="KEGG" id="cpas:Clopa_2807"/>
<dbReference type="AlphaFoldDB" id="R4KDE5"/>
<dbReference type="GO" id="GO:0004519">
    <property type="term" value="F:endonuclease activity"/>
    <property type="evidence" value="ECO:0007669"/>
    <property type="project" value="UniProtKB-KW"/>
</dbReference>
<keyword evidence="2" id="KW-0540">Nuclease</keyword>
<organism evidence="2 3">
    <name type="scientific">Clostridium pasteurianum BC1</name>
    <dbReference type="NCBI Taxonomy" id="86416"/>
    <lineage>
        <taxon>Bacteria</taxon>
        <taxon>Bacillati</taxon>
        <taxon>Bacillota</taxon>
        <taxon>Clostridia</taxon>
        <taxon>Eubacteriales</taxon>
        <taxon>Clostridiaceae</taxon>
        <taxon>Clostridium</taxon>
    </lineage>
</organism>
<protein>
    <submittedName>
        <fullName evidence="2">Putative endonuclease</fullName>
    </submittedName>
</protein>
<dbReference type="RefSeq" id="WP_015615939.1">
    <property type="nucleotide sequence ID" value="NC_021182.1"/>
</dbReference>
<dbReference type="EMBL" id="CP003261">
    <property type="protein sequence ID" value="AGK97645.1"/>
    <property type="molecule type" value="Genomic_DNA"/>
</dbReference>
<proteinExistence type="predicted"/>
<dbReference type="eggNOG" id="ENOG5033ACU">
    <property type="taxonomic scope" value="Bacteria"/>
</dbReference>
<dbReference type="PROSITE" id="PS50164">
    <property type="entry name" value="GIY_YIG"/>
    <property type="match status" value="1"/>
</dbReference>
<feature type="domain" description="GIY-YIG" evidence="1">
    <location>
        <begin position="3"/>
        <end position="92"/>
    </location>
</feature>
<evidence type="ECO:0000259" key="1">
    <source>
        <dbReference type="PROSITE" id="PS50164"/>
    </source>
</evidence>
<keyword evidence="2" id="KW-0378">Hydrolase</keyword>
<accession>R4KDE5</accession>
<dbReference type="Pfam" id="PF01541">
    <property type="entry name" value="GIY-YIG"/>
    <property type="match status" value="1"/>
</dbReference>
<dbReference type="Gene3D" id="3.40.1440.10">
    <property type="entry name" value="GIY-YIG endonuclease"/>
    <property type="match status" value="1"/>
</dbReference>
<dbReference type="InterPro" id="IPR000305">
    <property type="entry name" value="GIY-YIG_endonuc"/>
</dbReference>
<evidence type="ECO:0000313" key="3">
    <source>
        <dbReference type="Proteomes" id="UP000013523"/>
    </source>
</evidence>
<name>R4KDE5_CLOPA</name>
<evidence type="ECO:0000313" key="2">
    <source>
        <dbReference type="EMBL" id="AGK97645.1"/>
    </source>
</evidence>
<dbReference type="STRING" id="86416.Clopa_2807"/>
<dbReference type="SUPFAM" id="SSF82771">
    <property type="entry name" value="GIY-YIG endonuclease"/>
    <property type="match status" value="1"/>
</dbReference>
<dbReference type="Proteomes" id="UP000013523">
    <property type="component" value="Chromosome"/>
</dbReference>
<dbReference type="HOGENOM" id="CLU_117536_0_0_9"/>
<gene>
    <name evidence="2" type="ORF">Clopa_2807</name>
</gene>
<keyword evidence="3" id="KW-1185">Reference proteome</keyword>
<keyword evidence="2" id="KW-0255">Endonuclease</keyword>
<reference evidence="2 3" key="1">
    <citation type="submission" date="2012-01" db="EMBL/GenBank/DDBJ databases">
        <title>Complete sequence of chromosome of Clostridium pasteurianum BC1.</title>
        <authorList>
            <consortium name="US DOE Joint Genome Institute"/>
            <person name="Lucas S."/>
            <person name="Han J."/>
            <person name="Lapidus A."/>
            <person name="Cheng J.-F."/>
            <person name="Goodwin L."/>
            <person name="Pitluck S."/>
            <person name="Peters L."/>
            <person name="Mikhailova N."/>
            <person name="Teshima H."/>
            <person name="Detter J.C."/>
            <person name="Han C."/>
            <person name="Tapia R."/>
            <person name="Land M."/>
            <person name="Hauser L."/>
            <person name="Kyrpides N."/>
            <person name="Ivanova N."/>
            <person name="Pagani I."/>
            <person name="Dunn J."/>
            <person name="Taghavi S."/>
            <person name="Francis A."/>
            <person name="van der Lelie D."/>
            <person name="Woyke T."/>
        </authorList>
    </citation>
    <scope>NUCLEOTIDE SEQUENCE [LARGE SCALE GENOMIC DNA]</scope>
    <source>
        <strain evidence="2 3">BC1</strain>
    </source>
</reference>
<dbReference type="PATRIC" id="fig|86416.3.peg.2792"/>
<sequence length="203" mass="23953">MKKIKGIYKITYIKNGKVRIGHSSDIHKRWSCYLAELRNNTYRGKEMQKDFDEYGEDAFKFETLKECDATEFKKLENKYILKYDAIKNGYNKYLNDLSKEKKIRSGDEAEEYHEFRSEITSGINNGHCLTDIRIIEEIRWLKDNTKMKQVDIAKHYGKRPSYVSRIGKDRWDDVLGVQPVWYKNENKAVNFGEDTTLGINLNA</sequence>
<dbReference type="SMART" id="SM00465">
    <property type="entry name" value="GIYc"/>
    <property type="match status" value="1"/>
</dbReference>
<dbReference type="OrthoDB" id="1910050at2"/>
<dbReference type="InterPro" id="IPR035901">
    <property type="entry name" value="GIY-YIG_endonuc_sf"/>
</dbReference>